<dbReference type="InterPro" id="IPR051049">
    <property type="entry name" value="Dienelactone_hydrolase-like"/>
</dbReference>
<dbReference type="PANTHER" id="PTHR46623:SF6">
    <property type="entry name" value="ALPHA_BETA-HYDROLASES SUPERFAMILY PROTEIN"/>
    <property type="match status" value="1"/>
</dbReference>
<evidence type="ECO:0000313" key="3">
    <source>
        <dbReference type="Proteomes" id="UP000019772"/>
    </source>
</evidence>
<dbReference type="Gene3D" id="3.40.50.1820">
    <property type="entry name" value="alpha/beta hydrolase"/>
    <property type="match status" value="1"/>
</dbReference>
<name>X4ZNQ0_9BACL</name>
<proteinExistence type="predicted"/>
<dbReference type="KEGG" id="psab:PSAB_19570"/>
<dbReference type="STRING" id="1268072.PSAB_19570"/>
<reference evidence="2 3" key="1">
    <citation type="journal article" date="2014" name="PLoS Genet.">
        <title>Comparative Genomic Analysis of N2-Fixing and Non-N2-Fixing Paenibacillus spp.: Organization, Evolution and Expression of the Nitrogen Fixation Genes.</title>
        <authorList>
            <person name="Xie J.B."/>
            <person name="Du Z."/>
            <person name="Bai L."/>
            <person name="Tian C."/>
            <person name="Zhang Y."/>
            <person name="Xie J.Y."/>
            <person name="Wang T."/>
            <person name="Liu X."/>
            <person name="Chen X."/>
            <person name="Cheng Q."/>
            <person name="Chen S."/>
            <person name="Li J."/>
        </authorList>
    </citation>
    <scope>NUCLEOTIDE SEQUENCE [LARGE SCALE GENOMIC DNA]</scope>
    <source>
        <strain evidence="2 3">T27</strain>
    </source>
</reference>
<evidence type="ECO:0000259" key="1">
    <source>
        <dbReference type="Pfam" id="PF01738"/>
    </source>
</evidence>
<keyword evidence="2" id="KW-0378">Hydrolase</keyword>
<organism evidence="2 3">
    <name type="scientific">Paenibacillus sabinae T27</name>
    <dbReference type="NCBI Taxonomy" id="1268072"/>
    <lineage>
        <taxon>Bacteria</taxon>
        <taxon>Bacillati</taxon>
        <taxon>Bacillota</taxon>
        <taxon>Bacilli</taxon>
        <taxon>Bacillales</taxon>
        <taxon>Paenibacillaceae</taxon>
        <taxon>Paenibacillus</taxon>
    </lineage>
</organism>
<dbReference type="RefSeq" id="WP_025336278.1">
    <property type="nucleotide sequence ID" value="NZ_CP004078.1"/>
</dbReference>
<dbReference type="AlphaFoldDB" id="X4ZNQ0"/>
<dbReference type="Proteomes" id="UP000019772">
    <property type="component" value="Chromosome"/>
</dbReference>
<dbReference type="GO" id="GO:0016787">
    <property type="term" value="F:hydrolase activity"/>
    <property type="evidence" value="ECO:0007669"/>
    <property type="project" value="UniProtKB-KW"/>
</dbReference>
<dbReference type="PATRIC" id="fig|1268072.3.peg.4036"/>
<dbReference type="PANTHER" id="PTHR46623">
    <property type="entry name" value="CARBOXYMETHYLENEBUTENOLIDASE-RELATED"/>
    <property type="match status" value="1"/>
</dbReference>
<dbReference type="eggNOG" id="COG0412">
    <property type="taxonomic scope" value="Bacteria"/>
</dbReference>
<dbReference type="Pfam" id="PF01738">
    <property type="entry name" value="DLH"/>
    <property type="match status" value="1"/>
</dbReference>
<feature type="domain" description="Dienelactone hydrolase" evidence="1">
    <location>
        <begin position="8"/>
        <end position="195"/>
    </location>
</feature>
<accession>X4ZNQ0</accession>
<dbReference type="OrthoDB" id="115291at2"/>
<dbReference type="InterPro" id="IPR029058">
    <property type="entry name" value="AB_hydrolase_fold"/>
</dbReference>
<keyword evidence="3" id="KW-1185">Reference proteome</keyword>
<evidence type="ECO:0000313" key="2">
    <source>
        <dbReference type="EMBL" id="AHV98807.1"/>
    </source>
</evidence>
<gene>
    <name evidence="2" type="ORF">PSAB_19570</name>
</gene>
<dbReference type="HOGENOM" id="CLU_054590_9_0_9"/>
<dbReference type="EMBL" id="CP004078">
    <property type="protein sequence ID" value="AHV98807.1"/>
    <property type="molecule type" value="Genomic_DNA"/>
</dbReference>
<dbReference type="InterPro" id="IPR002925">
    <property type="entry name" value="Dienelactn_hydro"/>
</dbReference>
<sequence length="202" mass="23730">MNIDSSRRSLVIILHEIYGINDHINFFSDVMIKEGFDVLTPNLLHRESFPYDQEDIAYHYYMNEIGFNKSLHEVKQLLKVNREKYDQIYIIGFSIGATIAWMSSEFEVSGIIGYYGSRIRNHVEKIEPRCPTLLFFSSNEKSFNVLDLETKLKTKKKTVVEIIEAEHGFMNPFYKNYKSKEYRDCIEISIDFLKRIEDGTGI</sequence>
<protein>
    <submittedName>
        <fullName evidence="2">Dienelactone hydrolase-like enzyme</fullName>
    </submittedName>
</protein>
<dbReference type="SUPFAM" id="SSF53474">
    <property type="entry name" value="alpha/beta-Hydrolases"/>
    <property type="match status" value="1"/>
</dbReference>